<evidence type="ECO:0000313" key="1">
    <source>
        <dbReference type="EMBL" id="CAK5030355.1"/>
    </source>
</evidence>
<evidence type="ECO:0000313" key="2">
    <source>
        <dbReference type="Proteomes" id="UP001497535"/>
    </source>
</evidence>
<gene>
    <name evidence="1" type="ORF">MENTE1834_LOCUS7188</name>
</gene>
<proteinExistence type="predicted"/>
<sequence length="249" mass="28247">MDFLFGRSKTPQELLRQNKRALDKAMRDLDRERQRLEGTEKKVIADIKKMAKMGQMVGFILNKFIFIIIQKDSVRIMAKDLVRTRQHIKKFIMMKANIQAVALKVQTLKSQDAMAQAMKGVTRAMRSMNRQLNLPQIQKIMSDFERQSEIMEMKEEMMSDAIDDAMGEGDEEEETEQVVQQVLDELGIQMSEDLNKLPTAADALNNATRDGQRQPQASMAVVAGGSGGNNNVGDVDADLQARLENLRRE</sequence>
<reference evidence="1" key="1">
    <citation type="submission" date="2023-11" db="EMBL/GenBank/DDBJ databases">
        <authorList>
            <person name="Poullet M."/>
        </authorList>
    </citation>
    <scope>NUCLEOTIDE SEQUENCE</scope>
    <source>
        <strain evidence="1">E1834</strain>
    </source>
</reference>
<accession>A0ACB0Y465</accession>
<dbReference type="EMBL" id="CAVMJV010000005">
    <property type="protein sequence ID" value="CAK5030355.1"/>
    <property type="molecule type" value="Genomic_DNA"/>
</dbReference>
<name>A0ACB0Y465_MELEN</name>
<comment type="caution">
    <text evidence="1">The sequence shown here is derived from an EMBL/GenBank/DDBJ whole genome shotgun (WGS) entry which is preliminary data.</text>
</comment>
<organism evidence="1 2">
    <name type="scientific">Meloidogyne enterolobii</name>
    <name type="common">Root-knot nematode worm</name>
    <name type="synonym">Meloidogyne mayaguensis</name>
    <dbReference type="NCBI Taxonomy" id="390850"/>
    <lineage>
        <taxon>Eukaryota</taxon>
        <taxon>Metazoa</taxon>
        <taxon>Ecdysozoa</taxon>
        <taxon>Nematoda</taxon>
        <taxon>Chromadorea</taxon>
        <taxon>Rhabditida</taxon>
        <taxon>Tylenchina</taxon>
        <taxon>Tylenchomorpha</taxon>
        <taxon>Tylenchoidea</taxon>
        <taxon>Meloidogynidae</taxon>
        <taxon>Meloidogyninae</taxon>
        <taxon>Meloidogyne</taxon>
    </lineage>
</organism>
<protein>
    <submittedName>
        <fullName evidence="1">Uncharacterized protein</fullName>
    </submittedName>
</protein>
<keyword evidence="2" id="KW-1185">Reference proteome</keyword>
<dbReference type="Proteomes" id="UP001497535">
    <property type="component" value="Unassembled WGS sequence"/>
</dbReference>